<dbReference type="InterPro" id="IPR023801">
    <property type="entry name" value="His_deacetylse_dom"/>
</dbReference>
<evidence type="ECO:0000313" key="4">
    <source>
        <dbReference type="EMBL" id="PWE16954.1"/>
    </source>
</evidence>
<dbReference type="CDD" id="cd11599">
    <property type="entry name" value="HDAC_classII_2"/>
    <property type="match status" value="1"/>
</dbReference>
<protein>
    <submittedName>
        <fullName evidence="4">Acetoin utilization protein</fullName>
    </submittedName>
</protein>
<feature type="domain" description="Histone deacetylase" evidence="3">
    <location>
        <begin position="20"/>
        <end position="304"/>
    </location>
</feature>
<gene>
    <name evidence="4" type="ORF">DDZ18_09605</name>
</gene>
<feature type="region of interest" description="Disordered" evidence="2">
    <location>
        <begin position="1"/>
        <end position="22"/>
    </location>
</feature>
<dbReference type="Proteomes" id="UP000245168">
    <property type="component" value="Unassembled WGS sequence"/>
</dbReference>
<dbReference type="PANTHER" id="PTHR10625">
    <property type="entry name" value="HISTONE DEACETYLASE HDAC1-RELATED"/>
    <property type="match status" value="1"/>
</dbReference>
<dbReference type="InterPro" id="IPR037138">
    <property type="entry name" value="His_deacetylse_dom_sf"/>
</dbReference>
<dbReference type="OrthoDB" id="9808367at2"/>
<dbReference type="SUPFAM" id="SSF52768">
    <property type="entry name" value="Arginase/deacetylase"/>
    <property type="match status" value="1"/>
</dbReference>
<keyword evidence="5" id="KW-1185">Reference proteome</keyword>
<dbReference type="EMBL" id="QEXV01000004">
    <property type="protein sequence ID" value="PWE16954.1"/>
    <property type="molecule type" value="Genomic_DNA"/>
</dbReference>
<comment type="similarity">
    <text evidence="1">Belongs to the histone deacetylase family.</text>
</comment>
<reference evidence="5" key="1">
    <citation type="submission" date="2018-05" db="EMBL/GenBank/DDBJ databases">
        <authorList>
            <person name="Liu B.-T."/>
        </authorList>
    </citation>
    <scope>NUCLEOTIDE SEQUENCE [LARGE SCALE GENOMIC DNA]</scope>
    <source>
        <strain evidence="5">WD6-1</strain>
    </source>
</reference>
<sequence>MKTLVLTSETGFAHDPPPDNPERVDRLRAVMAAIEPIDGIDRAEARPVEREALLRVHTPAHIEHMERSSPAAGHAQLAWDTHMSPGSLEAARAAAGAAVQAVDAVIDGTAEAAFCACRPPGHHAEPDQAMGFCLFNSVAVAAKHAVDARGLKRVAIVDFDVHHGNGTQTVAASDPRLFFASIHQGWIYPGTGAAHETGAHDNIVNVPVPGGTAGPAWREAIETAILPRVAAFAPDILLVSAGFDAHAADPLAGLALTEEDFAWVGRRLAETARARAGSRLVCVLEGGYDCPALEASVRGFVRALQAA</sequence>
<dbReference type="RefSeq" id="WP_109253178.1">
    <property type="nucleotide sequence ID" value="NZ_QEXV01000004.1"/>
</dbReference>
<dbReference type="Pfam" id="PF00850">
    <property type="entry name" value="Hist_deacetyl"/>
    <property type="match status" value="1"/>
</dbReference>
<evidence type="ECO:0000256" key="2">
    <source>
        <dbReference type="SAM" id="MobiDB-lite"/>
    </source>
</evidence>
<name>A0A2U2BSG4_9PROT</name>
<evidence type="ECO:0000256" key="1">
    <source>
        <dbReference type="ARBA" id="ARBA00005947"/>
    </source>
</evidence>
<proteinExistence type="inferred from homology"/>
<organism evidence="4 5">
    <name type="scientific">Marinicauda salina</name>
    <dbReference type="NCBI Taxonomy" id="2135793"/>
    <lineage>
        <taxon>Bacteria</taxon>
        <taxon>Pseudomonadati</taxon>
        <taxon>Pseudomonadota</taxon>
        <taxon>Alphaproteobacteria</taxon>
        <taxon>Maricaulales</taxon>
        <taxon>Maricaulaceae</taxon>
        <taxon>Marinicauda</taxon>
    </lineage>
</organism>
<dbReference type="PRINTS" id="PR01270">
    <property type="entry name" value="HDASUPER"/>
</dbReference>
<accession>A0A2U2BSG4</accession>
<dbReference type="PANTHER" id="PTHR10625:SF10">
    <property type="entry name" value="HISTONE DEACETYLASE HDAC1"/>
    <property type="match status" value="1"/>
</dbReference>
<dbReference type="Gene3D" id="3.40.800.20">
    <property type="entry name" value="Histone deacetylase domain"/>
    <property type="match status" value="1"/>
</dbReference>
<evidence type="ECO:0000259" key="3">
    <source>
        <dbReference type="Pfam" id="PF00850"/>
    </source>
</evidence>
<comment type="caution">
    <text evidence="4">The sequence shown here is derived from an EMBL/GenBank/DDBJ whole genome shotgun (WGS) entry which is preliminary data.</text>
</comment>
<dbReference type="InterPro" id="IPR023696">
    <property type="entry name" value="Ureohydrolase_dom_sf"/>
</dbReference>
<feature type="compositionally biased region" description="Polar residues" evidence="2">
    <location>
        <begin position="1"/>
        <end position="10"/>
    </location>
</feature>
<dbReference type="GO" id="GO:0040029">
    <property type="term" value="P:epigenetic regulation of gene expression"/>
    <property type="evidence" value="ECO:0007669"/>
    <property type="project" value="TreeGrafter"/>
</dbReference>
<evidence type="ECO:0000313" key="5">
    <source>
        <dbReference type="Proteomes" id="UP000245168"/>
    </source>
</evidence>
<dbReference type="InterPro" id="IPR000286">
    <property type="entry name" value="HDACs"/>
</dbReference>
<dbReference type="GO" id="GO:0004407">
    <property type="term" value="F:histone deacetylase activity"/>
    <property type="evidence" value="ECO:0007669"/>
    <property type="project" value="TreeGrafter"/>
</dbReference>
<dbReference type="AlphaFoldDB" id="A0A2U2BSG4"/>